<dbReference type="Proteomes" id="UP000006253">
    <property type="component" value="Unassembled WGS sequence"/>
</dbReference>
<sequence length="69" mass="7639">MKVVSSVQLGLPEKGVKDTRKIPKEEGMIHVEPYENKQANVSDKRAFAIEAGQDGDFYKVKGTFVDKVG</sequence>
<dbReference type="GeneID" id="34313433"/>
<dbReference type="AlphaFoldDB" id="A0A0E2B8A9"/>
<gene>
    <name evidence="1" type="ORF">LEP1GSC081_0430</name>
</gene>
<comment type="caution">
    <text evidence="1">The sequence shown here is derived from an EMBL/GenBank/DDBJ whole genome shotgun (WGS) entry which is preliminary data.</text>
</comment>
<protein>
    <submittedName>
        <fullName evidence="1">Uncharacterized protein</fullName>
    </submittedName>
</protein>
<organism evidence="1 2">
    <name type="scientific">Leptospira kirschneri str. H1</name>
    <dbReference type="NCBI Taxonomy" id="1049966"/>
    <lineage>
        <taxon>Bacteria</taxon>
        <taxon>Pseudomonadati</taxon>
        <taxon>Spirochaetota</taxon>
        <taxon>Spirochaetia</taxon>
        <taxon>Leptospirales</taxon>
        <taxon>Leptospiraceae</taxon>
        <taxon>Leptospira</taxon>
    </lineage>
</organism>
<dbReference type="RefSeq" id="WP_000869875.1">
    <property type="nucleotide sequence ID" value="NZ_AHMY02000010.1"/>
</dbReference>
<accession>A0A0E2B8A9</accession>
<reference evidence="1 2" key="1">
    <citation type="submission" date="2012-10" db="EMBL/GenBank/DDBJ databases">
        <authorList>
            <person name="Harkins D.M."/>
            <person name="Durkin A.S."/>
            <person name="Brinkac L.M."/>
            <person name="Selengut J.D."/>
            <person name="Sanka R."/>
            <person name="DePew J."/>
            <person name="Purushe J."/>
            <person name="Peacock S.J."/>
            <person name="Thaipadungpanit J."/>
            <person name="Wuthiekanun V.W."/>
            <person name="Day N.P."/>
            <person name="Vinetz J.M."/>
            <person name="Sutton G.G."/>
            <person name="Nelson W.C."/>
            <person name="Fouts D.E."/>
        </authorList>
    </citation>
    <scope>NUCLEOTIDE SEQUENCE [LARGE SCALE GENOMIC DNA]</scope>
    <source>
        <strain evidence="1 2">H1</strain>
    </source>
</reference>
<name>A0A0E2B8A9_9LEPT</name>
<dbReference type="EMBL" id="AHMY02000010">
    <property type="protein sequence ID" value="EKO17432.1"/>
    <property type="molecule type" value="Genomic_DNA"/>
</dbReference>
<evidence type="ECO:0000313" key="2">
    <source>
        <dbReference type="Proteomes" id="UP000006253"/>
    </source>
</evidence>
<evidence type="ECO:0000313" key="1">
    <source>
        <dbReference type="EMBL" id="EKO17432.1"/>
    </source>
</evidence>
<proteinExistence type="predicted"/>